<organism evidence="1 2">
    <name type="scientific">Bradyrhizobium sediminis</name>
    <dbReference type="NCBI Taxonomy" id="2840469"/>
    <lineage>
        <taxon>Bacteria</taxon>
        <taxon>Pseudomonadati</taxon>
        <taxon>Pseudomonadota</taxon>
        <taxon>Alphaproteobacteria</taxon>
        <taxon>Hyphomicrobiales</taxon>
        <taxon>Nitrobacteraceae</taxon>
        <taxon>Bradyrhizobium</taxon>
    </lineage>
</organism>
<dbReference type="AlphaFoldDB" id="A0A975NQE3"/>
<proteinExistence type="predicted"/>
<evidence type="ECO:0000313" key="1">
    <source>
        <dbReference type="EMBL" id="QWG18806.1"/>
    </source>
</evidence>
<protein>
    <submittedName>
        <fullName evidence="1">Uncharacterized protein</fullName>
    </submittedName>
</protein>
<name>A0A975NQE3_9BRAD</name>
<dbReference type="RefSeq" id="WP_215614360.1">
    <property type="nucleotide sequence ID" value="NZ_CP076135.1"/>
</dbReference>
<reference evidence="1" key="1">
    <citation type="submission" date="2021-06" db="EMBL/GenBank/DDBJ databases">
        <title>Bradyrhizobium sp. S2-11-2 Genome sequencing.</title>
        <authorList>
            <person name="Jin L."/>
        </authorList>
    </citation>
    <scope>NUCLEOTIDE SEQUENCE</scope>
    <source>
        <strain evidence="1">S2-11-2</strain>
    </source>
</reference>
<dbReference type="EMBL" id="CP076135">
    <property type="protein sequence ID" value="QWG18806.1"/>
    <property type="molecule type" value="Genomic_DNA"/>
</dbReference>
<dbReference type="Proteomes" id="UP000680805">
    <property type="component" value="Chromosome"/>
</dbReference>
<accession>A0A975NQE3</accession>
<gene>
    <name evidence="1" type="ORF">KMZ68_02625</name>
</gene>
<dbReference type="KEGG" id="bsei:KMZ68_02625"/>
<evidence type="ECO:0000313" key="2">
    <source>
        <dbReference type="Proteomes" id="UP000680805"/>
    </source>
</evidence>
<sequence length="207" mass="24121">MDRLRPFRPIDYLNQRELKVLRRVAASGSELAPAAALHFCATYKADVPEWLTGLAARGYCEHLNSNRPKKRGRSSGPIERYRQDMIDYMRWDTVRSTRDKQKDCPESLAILETNSNRCPYIKDYNKLLRWYGHDWLRAYECASMFLRGTPAFGGPDAMKASYCRVEHASNPLRYFLFQPEFLESVGLEHPSRWGWSTKCTPLYNLTL</sequence>